<dbReference type="PANTHER" id="PTHR47135">
    <property type="entry name" value="FIBRONECTIN TYPE III DOMAIN-CONTAINING PROTEIN 7"/>
    <property type="match status" value="1"/>
</dbReference>
<dbReference type="PROSITE" id="PS51257">
    <property type="entry name" value="PROKAR_LIPOPROTEIN"/>
    <property type="match status" value="1"/>
</dbReference>
<organism evidence="2 3">
    <name type="scientific">Acholeplasma hippikon</name>
    <dbReference type="NCBI Taxonomy" id="264636"/>
    <lineage>
        <taxon>Bacteria</taxon>
        <taxon>Bacillati</taxon>
        <taxon>Mycoplasmatota</taxon>
        <taxon>Mollicutes</taxon>
        <taxon>Acholeplasmatales</taxon>
        <taxon>Acholeplasmataceae</taxon>
        <taxon>Acholeplasma</taxon>
    </lineage>
</organism>
<keyword evidence="3" id="KW-1185">Reference proteome</keyword>
<feature type="chain" id="PRO_5019320744" description="Fibronectin type-III domain-containing protein" evidence="1">
    <location>
        <begin position="25"/>
        <end position="282"/>
    </location>
</feature>
<evidence type="ECO:0008006" key="4">
    <source>
        <dbReference type="Google" id="ProtNLM"/>
    </source>
</evidence>
<gene>
    <name evidence="2" type="ORF">NCTC10172_00145</name>
</gene>
<feature type="signal peptide" evidence="1">
    <location>
        <begin position="1"/>
        <end position="24"/>
    </location>
</feature>
<evidence type="ECO:0000256" key="1">
    <source>
        <dbReference type="SAM" id="SignalP"/>
    </source>
</evidence>
<sequence length="282" mass="31645">MKLLFKKASIIFVASALFFLVACTKNTENLAKVENVKVEEQKLVWDEVANADYYEVYISNVEGSPFKVEANEFALYEKIVAGVEYSIQVKALSNNEKFLASELSAEVKHLKYGQQKLASPVVTYAENKLSWEAVEGADSYLIEIGNYRINTKELSFEDDGARFKVEKVYEAKISAISAVNKELNSVATKIDYILHYRFVQAPVLSLEGSVITWEAVECATSYLVVVDDVEVEVKTLSIDLAVKFPKLKDGEYEVTVTAYNPAFVYNLDNAKATLTYVKQTVE</sequence>
<dbReference type="RefSeq" id="WP_035369002.1">
    <property type="nucleotide sequence ID" value="NZ_LR215050.1"/>
</dbReference>
<dbReference type="KEGG" id="ahk:NCTC10172_00145"/>
<dbReference type="STRING" id="1408416.GCA_000702765_00700"/>
<evidence type="ECO:0000313" key="3">
    <source>
        <dbReference type="Proteomes" id="UP000290909"/>
    </source>
</evidence>
<protein>
    <recommendedName>
        <fullName evidence="4">Fibronectin type-III domain-containing protein</fullName>
    </recommendedName>
</protein>
<name>A0A449BI68_9MOLU</name>
<dbReference type="EMBL" id="LR215050">
    <property type="protein sequence ID" value="VEU82138.1"/>
    <property type="molecule type" value="Genomic_DNA"/>
</dbReference>
<dbReference type="AlphaFoldDB" id="A0A449BI68"/>
<keyword evidence="1" id="KW-0732">Signal</keyword>
<proteinExistence type="predicted"/>
<reference evidence="2 3" key="1">
    <citation type="submission" date="2019-01" db="EMBL/GenBank/DDBJ databases">
        <authorList>
            <consortium name="Pathogen Informatics"/>
        </authorList>
    </citation>
    <scope>NUCLEOTIDE SEQUENCE [LARGE SCALE GENOMIC DNA]</scope>
    <source>
        <strain evidence="2 3">NCTC10172</strain>
    </source>
</reference>
<dbReference type="PANTHER" id="PTHR47135:SF1">
    <property type="entry name" value="FIBRONECTIN TYPE III DOMAIN-CONTAINING PROTEIN 7"/>
    <property type="match status" value="1"/>
</dbReference>
<dbReference type="Proteomes" id="UP000290909">
    <property type="component" value="Chromosome"/>
</dbReference>
<accession>A0A449BI68</accession>
<evidence type="ECO:0000313" key="2">
    <source>
        <dbReference type="EMBL" id="VEU82138.1"/>
    </source>
</evidence>